<dbReference type="InterPro" id="IPR009003">
    <property type="entry name" value="Peptidase_S1_PA"/>
</dbReference>
<keyword evidence="9" id="KW-0721">Serine protease homolog</keyword>
<dbReference type="GO" id="GO:0006508">
    <property type="term" value="P:proteolysis"/>
    <property type="evidence" value="ECO:0007669"/>
    <property type="project" value="InterPro"/>
</dbReference>
<dbReference type="EC" id="1.3.5.2" evidence="6"/>
<keyword evidence="21" id="KW-0351">Hemoglobin-binding</keyword>
<dbReference type="STRING" id="246437.L9KJX2"/>
<dbReference type="NCBIfam" id="TIGR01036">
    <property type="entry name" value="pyrD_sub2"/>
    <property type="match status" value="1"/>
</dbReference>
<dbReference type="GO" id="GO:0106430">
    <property type="term" value="F:dihydroorotate dehydrogenase (quinone) activity"/>
    <property type="evidence" value="ECO:0007669"/>
    <property type="project" value="UniProtKB-EC"/>
</dbReference>
<dbReference type="PANTHER" id="PTHR48109">
    <property type="entry name" value="DIHYDROOROTATE DEHYDROGENASE (QUINONE), MITOCHONDRIAL-RELATED"/>
    <property type="match status" value="1"/>
</dbReference>
<dbReference type="Pfam" id="PF00089">
    <property type="entry name" value="Trypsin"/>
    <property type="match status" value="1"/>
</dbReference>
<reference evidence="28" key="1">
    <citation type="submission" date="2012-07" db="EMBL/GenBank/DDBJ databases">
        <title>Genome of the Chinese tree shrew, a rising model animal genetically related to primates.</title>
        <authorList>
            <person name="Zhang G."/>
            <person name="Fan Y."/>
            <person name="Yao Y."/>
            <person name="Huang Z."/>
        </authorList>
    </citation>
    <scope>NUCLEOTIDE SEQUENCE [LARGE SCALE GENOMIC DNA]</scope>
</reference>
<dbReference type="MEROPS" id="S01.972"/>
<dbReference type="InterPro" id="IPR005720">
    <property type="entry name" value="Dihydroorotate_DH_cat"/>
</dbReference>
<organism evidence="27 28">
    <name type="scientific">Tupaia chinensis</name>
    <name type="common">Chinese tree shrew</name>
    <name type="synonym">Tupaia belangeri chinensis</name>
    <dbReference type="NCBI Taxonomy" id="246437"/>
    <lineage>
        <taxon>Eukaryota</taxon>
        <taxon>Metazoa</taxon>
        <taxon>Chordata</taxon>
        <taxon>Craniata</taxon>
        <taxon>Vertebrata</taxon>
        <taxon>Euteleostomi</taxon>
        <taxon>Mammalia</taxon>
        <taxon>Eutheria</taxon>
        <taxon>Euarchontoglires</taxon>
        <taxon>Scandentia</taxon>
        <taxon>Tupaiidae</taxon>
        <taxon>Tupaia</taxon>
    </lineage>
</organism>
<dbReference type="UniPathway" id="UPA00070">
    <property type="reaction ID" value="UER00946"/>
</dbReference>
<comment type="subcellular location">
    <subcellularLocation>
        <location evidence="2">Mitochondrion inner membrane</location>
        <topology evidence="2">Single-pass membrane protein</topology>
    </subcellularLocation>
    <subcellularLocation>
        <location evidence="3">Secreted</location>
    </subcellularLocation>
</comment>
<keyword evidence="16" id="KW-1133">Transmembrane helix</keyword>
<dbReference type="Pfam" id="PF01180">
    <property type="entry name" value="DHO_dh"/>
    <property type="match status" value="1"/>
</dbReference>
<evidence type="ECO:0000256" key="10">
    <source>
        <dbReference type="ARBA" id="ARBA00022630"/>
    </source>
</evidence>
<protein>
    <recommendedName>
        <fullName evidence="7">Dihydroorotate dehydrogenase (quinone), mitochondrial</fullName>
        <ecNumber evidence="6">1.3.5.2</ecNumber>
    </recommendedName>
</protein>
<feature type="domain" description="Peptidase S1" evidence="25">
    <location>
        <begin position="537"/>
        <end position="779"/>
    </location>
</feature>
<evidence type="ECO:0000259" key="25">
    <source>
        <dbReference type="PROSITE" id="PS50240"/>
    </source>
</evidence>
<keyword evidence="12 24" id="KW-0768">Sushi</keyword>
<comment type="cofactor">
    <cofactor evidence="1">
        <name>FMN</name>
        <dbReference type="ChEBI" id="CHEBI:58210"/>
    </cofactor>
</comment>
<evidence type="ECO:0000256" key="7">
    <source>
        <dbReference type="ARBA" id="ARBA00017599"/>
    </source>
</evidence>
<dbReference type="FunFam" id="2.40.10.10:FF:000031">
    <property type="entry name" value="Haptoglobin"/>
    <property type="match status" value="1"/>
</dbReference>
<evidence type="ECO:0000256" key="3">
    <source>
        <dbReference type="ARBA" id="ARBA00004613"/>
    </source>
</evidence>
<evidence type="ECO:0000313" key="27">
    <source>
        <dbReference type="EMBL" id="ELW63051.1"/>
    </source>
</evidence>
<dbReference type="PROSITE" id="PS50240">
    <property type="entry name" value="TRYPSIN_DOM"/>
    <property type="match status" value="1"/>
</dbReference>
<evidence type="ECO:0000256" key="11">
    <source>
        <dbReference type="ARBA" id="ARBA00022643"/>
    </source>
</evidence>
<evidence type="ECO:0000256" key="12">
    <source>
        <dbReference type="ARBA" id="ARBA00022659"/>
    </source>
</evidence>
<evidence type="ECO:0000256" key="23">
    <source>
        <dbReference type="ARBA" id="ARBA00048639"/>
    </source>
</evidence>
<evidence type="ECO:0000256" key="21">
    <source>
        <dbReference type="ARBA" id="ARBA00023227"/>
    </source>
</evidence>
<keyword evidence="17" id="KW-0560">Oxidoreductase</keyword>
<dbReference type="NCBIfam" id="NF003652">
    <property type="entry name" value="PRK05286.2-5"/>
    <property type="match status" value="1"/>
</dbReference>
<dbReference type="PROSITE" id="PS00912">
    <property type="entry name" value="DHODEHASE_2"/>
    <property type="match status" value="1"/>
</dbReference>
<evidence type="ECO:0000313" key="28">
    <source>
        <dbReference type="Proteomes" id="UP000011518"/>
    </source>
</evidence>
<dbReference type="GO" id="GO:0005743">
    <property type="term" value="C:mitochondrial inner membrane"/>
    <property type="evidence" value="ECO:0007669"/>
    <property type="project" value="UniProtKB-SubCell"/>
</dbReference>
<dbReference type="PRINTS" id="PR00722">
    <property type="entry name" value="CHYMOTRYPSIN"/>
</dbReference>
<evidence type="ECO:0000259" key="26">
    <source>
        <dbReference type="PROSITE" id="PS50923"/>
    </source>
</evidence>
<evidence type="ECO:0000256" key="14">
    <source>
        <dbReference type="ARBA" id="ARBA00022792"/>
    </source>
</evidence>
<comment type="similarity">
    <text evidence="5">Belongs to the dihydroorotate dehydrogenase family. Type 2 subfamily.</text>
</comment>
<evidence type="ECO:0000256" key="9">
    <source>
        <dbReference type="ARBA" id="ARBA00022542"/>
    </source>
</evidence>
<keyword evidence="14" id="KW-0999">Mitochondrion inner membrane</keyword>
<accession>L9KJX2</accession>
<evidence type="ECO:0000256" key="5">
    <source>
        <dbReference type="ARBA" id="ARBA00005359"/>
    </source>
</evidence>
<dbReference type="SUPFAM" id="SSF57535">
    <property type="entry name" value="Complement control module/SCR domain"/>
    <property type="match status" value="1"/>
</dbReference>
<keyword evidence="19" id="KW-0472">Membrane</keyword>
<proteinExistence type="inferred from homology"/>
<dbReference type="InterPro" id="IPR043504">
    <property type="entry name" value="Peptidase_S1_PA_chymotrypsin"/>
</dbReference>
<dbReference type="FunCoup" id="L9KJX2">
    <property type="interactions" value="1614"/>
</dbReference>
<dbReference type="PROSITE" id="PS00911">
    <property type="entry name" value="DHODEHASE_1"/>
    <property type="match status" value="1"/>
</dbReference>
<keyword evidence="10" id="KW-0285">Flavoprotein</keyword>
<comment type="pathway">
    <text evidence="4">Pyrimidine metabolism; UMP biosynthesis via de novo pathway; orotate from (S)-dihydroorotate (quinone route): step 1/1.</text>
</comment>
<dbReference type="FunFam" id="3.20.20.70:FF:000066">
    <property type="entry name" value="Dihydroorotate dehydrogenase (quinone), mitochondrial"/>
    <property type="match status" value="1"/>
</dbReference>
<evidence type="ECO:0000256" key="16">
    <source>
        <dbReference type="ARBA" id="ARBA00022989"/>
    </source>
</evidence>
<reference evidence="28" key="2">
    <citation type="journal article" date="2013" name="Nat. Commun.">
        <title>Genome of the Chinese tree shrew.</title>
        <authorList>
            <person name="Fan Y."/>
            <person name="Huang Z.Y."/>
            <person name="Cao C.C."/>
            <person name="Chen C.S."/>
            <person name="Chen Y.X."/>
            <person name="Fan D.D."/>
            <person name="He J."/>
            <person name="Hou H.L."/>
            <person name="Hu L."/>
            <person name="Hu X.T."/>
            <person name="Jiang X.T."/>
            <person name="Lai R."/>
            <person name="Lang Y.S."/>
            <person name="Liang B."/>
            <person name="Liao S.G."/>
            <person name="Mu D."/>
            <person name="Ma Y.Y."/>
            <person name="Niu Y.Y."/>
            <person name="Sun X.Q."/>
            <person name="Xia J.Q."/>
            <person name="Xiao J."/>
            <person name="Xiong Z.Q."/>
            <person name="Xu L."/>
            <person name="Yang L."/>
            <person name="Zhang Y."/>
            <person name="Zhao W."/>
            <person name="Zhao X.D."/>
            <person name="Zheng Y.T."/>
            <person name="Zhou J.M."/>
            <person name="Zhu Y.B."/>
            <person name="Zhang G.J."/>
            <person name="Wang J."/>
            <person name="Yao Y.G."/>
        </authorList>
    </citation>
    <scope>NUCLEOTIDE SEQUENCE [LARGE SCALE GENOMIC DNA]</scope>
</reference>
<feature type="domain" description="Sushi" evidence="26">
    <location>
        <begin position="465"/>
        <end position="522"/>
    </location>
</feature>
<dbReference type="CDD" id="cd04738">
    <property type="entry name" value="DHOD_2_like"/>
    <property type="match status" value="1"/>
</dbReference>
<dbReference type="PANTHER" id="PTHR48109:SF4">
    <property type="entry name" value="DIHYDROOROTATE DEHYDROGENASE (QUINONE), MITOCHONDRIAL"/>
    <property type="match status" value="1"/>
</dbReference>
<evidence type="ECO:0000256" key="20">
    <source>
        <dbReference type="ARBA" id="ARBA00023157"/>
    </source>
</evidence>
<dbReference type="InParanoid" id="L9KJX2"/>
<dbReference type="EMBL" id="KB320797">
    <property type="protein sequence ID" value="ELW63051.1"/>
    <property type="molecule type" value="Genomic_DNA"/>
</dbReference>
<evidence type="ECO:0000256" key="2">
    <source>
        <dbReference type="ARBA" id="ARBA00004434"/>
    </source>
</evidence>
<keyword evidence="8" id="KW-0964">Secreted</keyword>
<dbReference type="GO" id="GO:0005576">
    <property type="term" value="C:extracellular region"/>
    <property type="evidence" value="ECO:0007669"/>
    <property type="project" value="UniProtKB-SubCell"/>
</dbReference>
<sequence length="781" mass="85427">MQPLTAGGSVRQNSFEGDQYQQRVNITSWDMSLHCPCVQKRAQDAAIILGGGGLLFASYLAASGDEHFYTAHLMPALQRLLDPESAHRLAVRITSLGLIPRATFQDSDMLEVRVLGHTFRNPVGIAAGFDKHGEAVDGLYKMGFGFVEIGSVTPKPQEGNPRPRVFRLPEDQAVINRYGFNSHGLSVVERRLRARQQQQTRLTEDGLPLGINLGKNKTSVDAAADYVEGVRVLGPLADYLVVNVSSPNTAGLRSLQGKATLRHLLTKVLQERDALKGEHRPAVLVKIAPDLTAQDKEDIASVVRELGVDGLIVTNTTVSRPAGLQGALRSEMGGLSGKPLRDLSTQTIREMYALTQGKAGVSVFSFVIPIIGVGGVSSGQDALEKIQAGASLVQLYTALTYHGPPVVGRVKRELEALLKEQGFSRVTDAVGIDHRRALGAVVTLLLWGQLFSVDAGNDVTDFADDSCPKPPQIENGYVEHLVRYQCKKFYRLRTEGDGVYSLNSEKQWVNKATGEKLPECEAVCGKPTTPVKQVQRILGGSLVAKGSFPWQAKMISRHNLTTGATLIHEQWLLTTAKNLFLNHTENATAKDIAPTLKLYVGKAQLVEIEKVVFHPNFSDIDIGLIKLKQKVPITETVMPICLPSKNYAEEGRLGYVSGWGRNANFRFTDHLKYVMLPVADQEKCVKHYEGSTVPEKKTPKSPVGVQPILNEHTFCAGMTKYQEDTCYGDAGSAFAIHDQELDTWYAAGILSFDKSCSVAEYGVYVKVLSLIDWITNIIASN</sequence>
<dbReference type="InterPro" id="IPR050074">
    <property type="entry name" value="DHO_dehydrogenase"/>
</dbReference>
<dbReference type="GO" id="GO:0004252">
    <property type="term" value="F:serine-type endopeptidase activity"/>
    <property type="evidence" value="ECO:0007669"/>
    <property type="project" value="InterPro"/>
</dbReference>
<evidence type="ECO:0000256" key="4">
    <source>
        <dbReference type="ARBA" id="ARBA00005161"/>
    </source>
</evidence>
<dbReference type="Proteomes" id="UP000011518">
    <property type="component" value="Unassembled WGS sequence"/>
</dbReference>
<dbReference type="InterPro" id="IPR001314">
    <property type="entry name" value="Peptidase_S1A"/>
</dbReference>
<evidence type="ECO:0000256" key="18">
    <source>
        <dbReference type="ARBA" id="ARBA00023128"/>
    </source>
</evidence>
<dbReference type="InterPro" id="IPR000436">
    <property type="entry name" value="Sushi_SCR_CCP_dom"/>
</dbReference>
<keyword evidence="28" id="KW-1185">Reference proteome</keyword>
<gene>
    <name evidence="27" type="ORF">TREES_T100001789</name>
</gene>
<dbReference type="InterPro" id="IPR001254">
    <property type="entry name" value="Trypsin_dom"/>
</dbReference>
<dbReference type="InterPro" id="IPR001295">
    <property type="entry name" value="Dihydroorotate_DH_CS"/>
</dbReference>
<keyword evidence="15" id="KW-0809">Transit peptide</keyword>
<dbReference type="SMART" id="SM00020">
    <property type="entry name" value="Tryp_SPc"/>
    <property type="match status" value="1"/>
</dbReference>
<evidence type="ECO:0000256" key="15">
    <source>
        <dbReference type="ARBA" id="ARBA00022946"/>
    </source>
</evidence>
<dbReference type="NCBIfam" id="NF003645">
    <property type="entry name" value="PRK05286.1-2"/>
    <property type="match status" value="1"/>
</dbReference>
<dbReference type="Gene3D" id="2.10.70.10">
    <property type="entry name" value="Complement Module, domain 1"/>
    <property type="match status" value="1"/>
</dbReference>
<dbReference type="PROSITE" id="PS50923">
    <property type="entry name" value="SUSHI"/>
    <property type="match status" value="1"/>
</dbReference>
<evidence type="ECO:0000256" key="17">
    <source>
        <dbReference type="ARBA" id="ARBA00023002"/>
    </source>
</evidence>
<evidence type="ECO:0000256" key="24">
    <source>
        <dbReference type="PROSITE-ProRule" id="PRU00302"/>
    </source>
</evidence>
<evidence type="ECO:0000256" key="8">
    <source>
        <dbReference type="ARBA" id="ARBA00022525"/>
    </source>
</evidence>
<evidence type="ECO:0000256" key="19">
    <source>
        <dbReference type="ARBA" id="ARBA00023136"/>
    </source>
</evidence>
<comment type="catalytic activity">
    <reaction evidence="23">
        <text>(S)-dihydroorotate + a quinone = orotate + a quinol</text>
        <dbReference type="Rhea" id="RHEA:30187"/>
        <dbReference type="ChEBI" id="CHEBI:24646"/>
        <dbReference type="ChEBI" id="CHEBI:30839"/>
        <dbReference type="ChEBI" id="CHEBI:30864"/>
        <dbReference type="ChEBI" id="CHEBI:132124"/>
        <dbReference type="EC" id="1.3.5.2"/>
    </reaction>
</comment>
<keyword evidence="11" id="KW-0288">FMN</keyword>
<dbReference type="eggNOG" id="KOG3627">
    <property type="taxonomic scope" value="Eukaryota"/>
</dbReference>
<evidence type="ECO:0000256" key="1">
    <source>
        <dbReference type="ARBA" id="ARBA00001917"/>
    </source>
</evidence>
<dbReference type="InterPro" id="IPR013785">
    <property type="entry name" value="Aldolase_TIM"/>
</dbReference>
<name>L9KJX2_TUPCH</name>
<dbReference type="FunFam" id="2.10.70.10:FF:000048">
    <property type="entry name" value="Haptoglobin"/>
    <property type="match status" value="1"/>
</dbReference>
<dbReference type="Gene3D" id="3.20.20.70">
    <property type="entry name" value="Aldolase class I"/>
    <property type="match status" value="1"/>
</dbReference>
<dbReference type="InterPro" id="IPR005719">
    <property type="entry name" value="Dihydroorotate_DH_2"/>
</dbReference>
<evidence type="ECO:0000256" key="13">
    <source>
        <dbReference type="ARBA" id="ARBA00022692"/>
    </source>
</evidence>
<dbReference type="SUPFAM" id="SSF51395">
    <property type="entry name" value="FMN-linked oxidoreductases"/>
    <property type="match status" value="1"/>
</dbReference>
<comment type="function">
    <text evidence="22">Catalyzes the conversion of dihydroorotate to orotate with quinone as electron acceptor. Required for UMP biosynthesis via de novo pathway.</text>
</comment>
<keyword evidence="20" id="KW-1015">Disulfide bond</keyword>
<evidence type="ECO:0000256" key="22">
    <source>
        <dbReference type="ARBA" id="ARBA00033714"/>
    </source>
</evidence>
<dbReference type="CDD" id="cd00033">
    <property type="entry name" value="CCP"/>
    <property type="match status" value="1"/>
</dbReference>
<dbReference type="GO" id="GO:0030492">
    <property type="term" value="F:hemoglobin binding"/>
    <property type="evidence" value="ECO:0007669"/>
    <property type="project" value="UniProtKB-KW"/>
</dbReference>
<dbReference type="Gene3D" id="2.40.10.10">
    <property type="entry name" value="Trypsin-like serine proteases"/>
    <property type="match status" value="2"/>
</dbReference>
<dbReference type="InterPro" id="IPR035976">
    <property type="entry name" value="Sushi/SCR/CCP_sf"/>
</dbReference>
<dbReference type="SUPFAM" id="SSF50494">
    <property type="entry name" value="Trypsin-like serine proteases"/>
    <property type="match status" value="1"/>
</dbReference>
<evidence type="ECO:0000256" key="6">
    <source>
        <dbReference type="ARBA" id="ARBA00012791"/>
    </source>
</evidence>
<comment type="caution">
    <text evidence="24">Lacks conserved residue(s) required for the propagation of feature annotation.</text>
</comment>
<dbReference type="GO" id="GO:0006207">
    <property type="term" value="P:'de novo' pyrimidine nucleobase biosynthetic process"/>
    <property type="evidence" value="ECO:0007669"/>
    <property type="project" value="InterPro"/>
</dbReference>
<dbReference type="AlphaFoldDB" id="L9KJX2"/>
<dbReference type="GO" id="GO:0044205">
    <property type="term" value="P:'de novo' UMP biosynthetic process"/>
    <property type="evidence" value="ECO:0007669"/>
    <property type="project" value="UniProtKB-UniPathway"/>
</dbReference>
<dbReference type="FunFam" id="2.40.10.10:FF:000027">
    <property type="entry name" value="Haptoglobin"/>
    <property type="match status" value="1"/>
</dbReference>
<dbReference type="CDD" id="cd00190">
    <property type="entry name" value="Tryp_SPc"/>
    <property type="match status" value="1"/>
</dbReference>
<keyword evidence="13" id="KW-0812">Transmembrane</keyword>
<keyword evidence="18" id="KW-0496">Mitochondrion</keyword>